<organism evidence="1">
    <name type="scientific">marine sediment metagenome</name>
    <dbReference type="NCBI Taxonomy" id="412755"/>
    <lineage>
        <taxon>unclassified sequences</taxon>
        <taxon>metagenomes</taxon>
        <taxon>ecological metagenomes</taxon>
    </lineage>
</organism>
<proteinExistence type="predicted"/>
<feature type="non-terminal residue" evidence="1">
    <location>
        <position position="1"/>
    </location>
</feature>
<dbReference type="EMBL" id="BARS01033424">
    <property type="protein sequence ID" value="GAG25713.1"/>
    <property type="molecule type" value="Genomic_DNA"/>
</dbReference>
<evidence type="ECO:0000313" key="1">
    <source>
        <dbReference type="EMBL" id="GAG25713.1"/>
    </source>
</evidence>
<sequence>IGPIKNAIEDIRVAKKKSHISKSGHTQKRFK</sequence>
<protein>
    <submittedName>
        <fullName evidence="1">Uncharacterized protein</fullName>
    </submittedName>
</protein>
<reference evidence="1" key="1">
    <citation type="journal article" date="2014" name="Front. Microbiol.">
        <title>High frequency of phylogenetically diverse reductive dehalogenase-homologous genes in deep subseafloor sedimentary metagenomes.</title>
        <authorList>
            <person name="Kawai M."/>
            <person name="Futagami T."/>
            <person name="Toyoda A."/>
            <person name="Takaki Y."/>
            <person name="Nishi S."/>
            <person name="Hori S."/>
            <person name="Arai W."/>
            <person name="Tsubouchi T."/>
            <person name="Morono Y."/>
            <person name="Uchiyama I."/>
            <person name="Ito T."/>
            <person name="Fujiyama A."/>
            <person name="Inagaki F."/>
            <person name="Takami H."/>
        </authorList>
    </citation>
    <scope>NUCLEOTIDE SEQUENCE</scope>
    <source>
        <strain evidence="1">Expedition CK06-06</strain>
    </source>
</reference>
<accession>X0WMH5</accession>
<gene>
    <name evidence="1" type="ORF">S01H1_51763</name>
</gene>
<dbReference type="AlphaFoldDB" id="X0WMH5"/>
<name>X0WMH5_9ZZZZ</name>
<comment type="caution">
    <text evidence="1">The sequence shown here is derived from an EMBL/GenBank/DDBJ whole genome shotgun (WGS) entry which is preliminary data.</text>
</comment>